<dbReference type="PROSITE" id="PS51257">
    <property type="entry name" value="PROKAR_LIPOPROTEIN"/>
    <property type="match status" value="1"/>
</dbReference>
<evidence type="ECO:0000313" key="2">
    <source>
        <dbReference type="Proteomes" id="UP000016568"/>
    </source>
</evidence>
<gene>
    <name evidence="1" type="ORF">NT2_02_04450</name>
</gene>
<proteinExistence type="predicted"/>
<dbReference type="OrthoDB" id="8480469at2"/>
<organism evidence="1 2">
    <name type="scientific">Caenibius tardaugens NBRC 16725</name>
    <dbReference type="NCBI Taxonomy" id="1219035"/>
    <lineage>
        <taxon>Bacteria</taxon>
        <taxon>Pseudomonadati</taxon>
        <taxon>Pseudomonadota</taxon>
        <taxon>Alphaproteobacteria</taxon>
        <taxon>Sphingomonadales</taxon>
        <taxon>Erythrobacteraceae</taxon>
        <taxon>Caenibius</taxon>
    </lineage>
</organism>
<keyword evidence="2" id="KW-1185">Reference proteome</keyword>
<evidence type="ECO:0008006" key="3">
    <source>
        <dbReference type="Google" id="ProtNLM"/>
    </source>
</evidence>
<dbReference type="KEGG" id="ntd:EGO55_01770"/>
<dbReference type="eggNOG" id="ENOG5034ARH">
    <property type="taxonomic scope" value="Bacteria"/>
</dbReference>
<dbReference type="EMBL" id="BASZ01000002">
    <property type="protein sequence ID" value="GAD48362.1"/>
    <property type="molecule type" value="Genomic_DNA"/>
</dbReference>
<evidence type="ECO:0000313" key="1">
    <source>
        <dbReference type="EMBL" id="GAD48362.1"/>
    </source>
</evidence>
<sequence>MIRTALVAGLVFGATFVSGCSSTLKAGQLNTAGRFDASASVAPENLKIERPFDKSRFGAKVVVLPFTENNSVNEFYYTSIKNAGKFETVLDKAGVEKLVIQKNLTGVSDASSILSLRNLSTTEGTFLVIKPYFEWKGGYDYTASLDAIDITDGNVVFHAEKKAFNFAGLDKTLFYPIFNSFMDWVDGVPPPPVISKP</sequence>
<accession>U2YJK6</accession>
<protein>
    <recommendedName>
        <fullName evidence="3">Lipoprotein</fullName>
    </recommendedName>
</protein>
<reference evidence="1 2" key="1">
    <citation type="submission" date="2013-09" db="EMBL/GenBank/DDBJ databases">
        <title>Whole genome shotgun sequence of Novosphingobium tardaugens NBRC 16725.</title>
        <authorList>
            <person name="Isaki S."/>
            <person name="Hosoyama A."/>
            <person name="Tsuchikane K."/>
            <person name="Katsumata H."/>
            <person name="Ando Y."/>
            <person name="Yamazaki S."/>
            <person name="Fujita N."/>
        </authorList>
    </citation>
    <scope>NUCLEOTIDE SEQUENCE [LARGE SCALE GENOMIC DNA]</scope>
    <source>
        <strain evidence="1 2">NBRC 16725</strain>
    </source>
</reference>
<dbReference type="AlphaFoldDB" id="U2YJK6"/>
<name>U2YJK6_9SPHN</name>
<comment type="caution">
    <text evidence="1">The sequence shown here is derived from an EMBL/GenBank/DDBJ whole genome shotgun (WGS) entry which is preliminary data.</text>
</comment>
<dbReference type="Proteomes" id="UP000016568">
    <property type="component" value="Unassembled WGS sequence"/>
</dbReference>
<dbReference type="RefSeq" id="WP_021689269.1">
    <property type="nucleotide sequence ID" value="NZ_BASZ01000002.1"/>
</dbReference>